<dbReference type="AlphaFoldDB" id="A0A4S3JSG7"/>
<dbReference type="VEuPathDB" id="FungiDB:EYZ11_001752"/>
<dbReference type="PANTHER" id="PTHR11527">
    <property type="entry name" value="HEAT-SHOCK PROTEIN 20 FAMILY MEMBER"/>
    <property type="match status" value="1"/>
</dbReference>
<comment type="caution">
    <text evidence="7">The sequence shown here is derived from an EMBL/GenBank/DDBJ whole genome shotgun (WGS) entry which is preliminary data.</text>
</comment>
<dbReference type="Proteomes" id="UP000324241">
    <property type="component" value="Unassembled WGS sequence"/>
</dbReference>
<reference evidence="7 8" key="1">
    <citation type="submission" date="2019-03" db="EMBL/GenBank/DDBJ databases">
        <title>The genome sequence of a newly discovered highly antifungal drug resistant Aspergillus species, Aspergillus tanneri NIH 1004.</title>
        <authorList>
            <person name="Mounaud S."/>
            <person name="Singh I."/>
            <person name="Joardar V."/>
            <person name="Pakala S."/>
            <person name="Pakala S."/>
            <person name="Venepally P."/>
            <person name="Hoover J."/>
            <person name="Nierman W."/>
            <person name="Chung J."/>
            <person name="Losada L."/>
        </authorList>
    </citation>
    <scope>NUCLEOTIDE SEQUENCE [LARGE SCALE GENOMIC DNA]</scope>
    <source>
        <strain evidence="7 8">NIH1004</strain>
    </source>
</reference>
<evidence type="ECO:0000256" key="1">
    <source>
        <dbReference type="ARBA" id="ARBA00023016"/>
    </source>
</evidence>
<feature type="region of interest" description="Disordered" evidence="4">
    <location>
        <begin position="62"/>
        <end position="111"/>
    </location>
</feature>
<name>A0A4S3JSG7_9EURO</name>
<evidence type="ECO:0000313" key="8">
    <source>
        <dbReference type="Proteomes" id="UP000308092"/>
    </source>
</evidence>
<gene>
    <name evidence="6" type="ORF">ATNIH1004_000868</name>
    <name evidence="7" type="ORF">EYZ11_001752</name>
</gene>
<dbReference type="OrthoDB" id="5511210at2759"/>
<evidence type="ECO:0000256" key="4">
    <source>
        <dbReference type="SAM" id="MobiDB-lite"/>
    </source>
</evidence>
<sequence length="322" mass="34865">MSSIRYYNQPSPFWDFVTNMEEQGSSHPFFTGTNNNCSQASEGDDQWAGAWGFRFGGPFASRSRPGAPLHHHVPVSGEREPGHEGDPVKEQDYDKGPSAPRGPPPPFSQHPCHFPGAHGGCGDARPRGWGAGGPSCCGFGPMSSFPPWGGFGPNVGFGTWGGFGPNAGFRPWGGFGPNAGFRPWGGFGPLGGFGFEDGATRYKHENFKPDVDVYDTPDTFVINVSLSGAKKEDVGVNWDSEKFEFSITGAIHRPGDEEFRKTLALDERKVGRFERKVRLGGRANPAQIDIDAVTARMEDGILTIDVPKLDSGYAEIKKVDIQ</sequence>
<dbReference type="InterPro" id="IPR031107">
    <property type="entry name" value="Small_HSP"/>
</dbReference>
<dbReference type="Proteomes" id="UP000308092">
    <property type="component" value="Unassembled WGS sequence"/>
</dbReference>
<dbReference type="RefSeq" id="XP_033431329.1">
    <property type="nucleotide sequence ID" value="XM_033565572.1"/>
</dbReference>
<dbReference type="Pfam" id="PF00011">
    <property type="entry name" value="HSP20"/>
    <property type="match status" value="1"/>
</dbReference>
<evidence type="ECO:0000313" key="9">
    <source>
        <dbReference type="Proteomes" id="UP000324241"/>
    </source>
</evidence>
<feature type="domain" description="SHSP" evidence="5">
    <location>
        <begin position="202"/>
        <end position="322"/>
    </location>
</feature>
<dbReference type="EMBL" id="QUQM01000002">
    <property type="protein sequence ID" value="KAA8651968.1"/>
    <property type="molecule type" value="Genomic_DNA"/>
</dbReference>
<dbReference type="GeneID" id="54323570"/>
<dbReference type="InterPro" id="IPR002068">
    <property type="entry name" value="A-crystallin/Hsp20_dom"/>
</dbReference>
<evidence type="ECO:0000313" key="6">
    <source>
        <dbReference type="EMBL" id="KAA8651968.1"/>
    </source>
</evidence>
<proteinExistence type="inferred from homology"/>
<reference evidence="6 9" key="2">
    <citation type="submission" date="2019-08" db="EMBL/GenBank/DDBJ databases">
        <title>The genome sequence of a newly discovered highly antifungal drug resistant Aspergillus species, Aspergillus tanneri NIH 1004.</title>
        <authorList>
            <person name="Mounaud S."/>
            <person name="Singh I."/>
            <person name="Joardar V."/>
            <person name="Pakala S."/>
            <person name="Pakala S."/>
            <person name="Venepally P."/>
            <person name="Chung J.K."/>
            <person name="Losada L."/>
            <person name="Nierman W.C."/>
        </authorList>
    </citation>
    <scope>NUCLEOTIDE SEQUENCE [LARGE SCALE GENOMIC DNA]</scope>
    <source>
        <strain evidence="6 9">NIH1004</strain>
    </source>
</reference>
<evidence type="ECO:0000259" key="5">
    <source>
        <dbReference type="PROSITE" id="PS01031"/>
    </source>
</evidence>
<keyword evidence="1" id="KW-0346">Stress response</keyword>
<feature type="compositionally biased region" description="Basic and acidic residues" evidence="4">
    <location>
        <begin position="77"/>
        <end position="95"/>
    </location>
</feature>
<accession>A0A4S3JSG7</accession>
<comment type="similarity">
    <text evidence="2 3">Belongs to the small heat shock protein (HSP20) family.</text>
</comment>
<dbReference type="CDD" id="cd06464">
    <property type="entry name" value="ACD_sHsps-like"/>
    <property type="match status" value="1"/>
</dbReference>
<dbReference type="Gene3D" id="2.60.40.790">
    <property type="match status" value="1"/>
</dbReference>
<dbReference type="STRING" id="1220188.A0A4S3JSG7"/>
<evidence type="ECO:0000313" key="7">
    <source>
        <dbReference type="EMBL" id="THC98773.1"/>
    </source>
</evidence>
<dbReference type="EMBL" id="SOSA01000035">
    <property type="protein sequence ID" value="THC98773.1"/>
    <property type="molecule type" value="Genomic_DNA"/>
</dbReference>
<dbReference type="PROSITE" id="PS01031">
    <property type="entry name" value="SHSP"/>
    <property type="match status" value="1"/>
</dbReference>
<evidence type="ECO:0000256" key="2">
    <source>
        <dbReference type="PROSITE-ProRule" id="PRU00285"/>
    </source>
</evidence>
<evidence type="ECO:0000256" key="3">
    <source>
        <dbReference type="RuleBase" id="RU003616"/>
    </source>
</evidence>
<dbReference type="InterPro" id="IPR008978">
    <property type="entry name" value="HSP20-like_chaperone"/>
</dbReference>
<keyword evidence="8" id="KW-1185">Reference proteome</keyword>
<dbReference type="SUPFAM" id="SSF49764">
    <property type="entry name" value="HSP20-like chaperones"/>
    <property type="match status" value="1"/>
</dbReference>
<protein>
    <recommendedName>
        <fullName evidence="5">SHSP domain-containing protein</fullName>
    </recommendedName>
</protein>
<organism evidence="7 8">
    <name type="scientific">Aspergillus tanneri</name>
    <dbReference type="NCBI Taxonomy" id="1220188"/>
    <lineage>
        <taxon>Eukaryota</taxon>
        <taxon>Fungi</taxon>
        <taxon>Dikarya</taxon>
        <taxon>Ascomycota</taxon>
        <taxon>Pezizomycotina</taxon>
        <taxon>Eurotiomycetes</taxon>
        <taxon>Eurotiomycetidae</taxon>
        <taxon>Eurotiales</taxon>
        <taxon>Aspergillaceae</taxon>
        <taxon>Aspergillus</taxon>
        <taxon>Aspergillus subgen. Circumdati</taxon>
    </lineage>
</organism>